<evidence type="ECO:0000313" key="3">
    <source>
        <dbReference type="EMBL" id="EFC42518.1"/>
    </source>
</evidence>
<organism evidence="4">
    <name type="scientific">Naegleria gruberi</name>
    <name type="common">Amoeba</name>
    <dbReference type="NCBI Taxonomy" id="5762"/>
    <lineage>
        <taxon>Eukaryota</taxon>
        <taxon>Discoba</taxon>
        <taxon>Heterolobosea</taxon>
        <taxon>Tetramitia</taxon>
        <taxon>Eutetramitia</taxon>
        <taxon>Vahlkampfiidae</taxon>
        <taxon>Naegleria</taxon>
    </lineage>
</organism>
<dbReference type="Proteomes" id="UP000006671">
    <property type="component" value="Unassembled WGS sequence"/>
</dbReference>
<dbReference type="EMBL" id="GG738879">
    <property type="protein sequence ID" value="EFC42518.1"/>
    <property type="molecule type" value="Genomic_DNA"/>
</dbReference>
<evidence type="ECO:0000259" key="2">
    <source>
        <dbReference type="PROSITE" id="PS50097"/>
    </source>
</evidence>
<keyword evidence="4" id="KW-1185">Reference proteome</keyword>
<dbReference type="InParanoid" id="D2VKX6"/>
<dbReference type="OrthoDB" id="10249567at2759"/>
<dbReference type="InterPro" id="IPR000210">
    <property type="entry name" value="BTB/POZ_dom"/>
</dbReference>
<feature type="domain" description="BTB" evidence="2">
    <location>
        <begin position="596"/>
        <end position="668"/>
    </location>
</feature>
<dbReference type="KEGG" id="ngr:NAEGRDRAFT_69586"/>
<feature type="compositionally biased region" description="Gly residues" evidence="1">
    <location>
        <begin position="20"/>
        <end position="31"/>
    </location>
</feature>
<proteinExistence type="predicted"/>
<evidence type="ECO:0000313" key="4">
    <source>
        <dbReference type="Proteomes" id="UP000006671"/>
    </source>
</evidence>
<feature type="region of interest" description="Disordered" evidence="1">
    <location>
        <begin position="1"/>
        <end position="52"/>
    </location>
</feature>
<dbReference type="SUPFAM" id="SSF54695">
    <property type="entry name" value="POZ domain"/>
    <property type="match status" value="1"/>
</dbReference>
<dbReference type="GeneID" id="8863081"/>
<accession>D2VKX6</accession>
<dbReference type="VEuPathDB" id="AmoebaDB:NAEGRDRAFT_69586"/>
<dbReference type="InterPro" id="IPR011333">
    <property type="entry name" value="SKP1/BTB/POZ_sf"/>
</dbReference>
<feature type="compositionally biased region" description="Low complexity" evidence="1">
    <location>
        <begin position="32"/>
        <end position="51"/>
    </location>
</feature>
<name>D2VKX6_NAEGR</name>
<dbReference type="Gene3D" id="3.30.710.10">
    <property type="entry name" value="Potassium Channel Kv1.1, Chain A"/>
    <property type="match status" value="1"/>
</dbReference>
<dbReference type="OMA" id="RENFHIE"/>
<dbReference type="AlphaFoldDB" id="D2VKX6"/>
<protein>
    <submittedName>
        <fullName evidence="3">Predicted protein</fullName>
    </submittedName>
</protein>
<dbReference type="CDD" id="cd18186">
    <property type="entry name" value="BTB_POZ_ZBTB_KLHL-like"/>
    <property type="match status" value="1"/>
</dbReference>
<reference evidence="3 4" key="1">
    <citation type="journal article" date="2010" name="Cell">
        <title>The genome of Naegleria gruberi illuminates early eukaryotic versatility.</title>
        <authorList>
            <person name="Fritz-Laylin L.K."/>
            <person name="Prochnik S.E."/>
            <person name="Ginger M.L."/>
            <person name="Dacks J.B."/>
            <person name="Carpenter M.L."/>
            <person name="Field M.C."/>
            <person name="Kuo A."/>
            <person name="Paredez A."/>
            <person name="Chapman J."/>
            <person name="Pham J."/>
            <person name="Shu S."/>
            <person name="Neupane R."/>
            <person name="Cipriano M."/>
            <person name="Mancuso J."/>
            <person name="Tu H."/>
            <person name="Salamov A."/>
            <person name="Lindquist E."/>
            <person name="Shapiro H."/>
            <person name="Lucas S."/>
            <person name="Grigoriev I.V."/>
            <person name="Cande W.Z."/>
            <person name="Fulton C."/>
            <person name="Rokhsar D.S."/>
            <person name="Dawson S.C."/>
        </authorList>
    </citation>
    <scope>NUCLEOTIDE SEQUENCE [LARGE SCALE GENOMIC DNA]</scope>
    <source>
        <strain evidence="3 4">NEG-M</strain>
    </source>
</reference>
<gene>
    <name evidence="3" type="ORF">NAEGRDRAFT_69586</name>
</gene>
<dbReference type="Pfam" id="PF00651">
    <property type="entry name" value="BTB"/>
    <property type="match status" value="1"/>
</dbReference>
<sequence length="759" mass="86431">MTKKKGGGGQYHLPKHLRNSGGGGKGSGGGSSTTTTISNSNNSSTNYNSTNADVNNMSASTLSHQPIEVLSRMSPQKLLETVGCSNSSMMELGEAYYLRLVYIDPDEGMKKKCKLLQEYYGNLCKLFELESFVTELEVDVNIVHQNAQLFEDIQNVLSAISNQITTYDIRAMLYKLGGLTHACDICCTLVFIIPHIIDKSLNAQCSKFIENSLLALTFILFKITDHSRGREILKQSGMFGTLWNISQFYSQYIDKFLKNEGQKTEWYKVDSVVSETVTSILYHIGEILNALTEEYALEDDFEKLLITANPKWFPTIGMNEKFGRFTSDIHFAILDLPDLLDWNPNEFNLYITGSKLRLSVEDFDIHAHYPVIRARTGSKFLHTANVLKWNPQTGLVEEDNDNGPGYYILRGDHHPRNTLAFVKFIQVLYCGNIKKYQSDFEYLNELVPSSLGIQEQQNEIKKKEDEMCDSLHSFSIFIHNEETKKSLRLIVPQYKNSGLSSSVSQAYSCLFDDTDKILFTLHVRGSYGSQNQFENYKKAYIRSLSYNKTISPINADFKAYFSNQHLNLDQHYDIQLQSYGNIVDEAIASSKNVHYNKVLTTIKEESGIPSHRCILACRSEYLRKVLEYESLSHNNSTNMDEFVVQDISATTLWIINQYMYSGTSVFERNPIPSEALIECFVVSDLYMLFGLKKFAEEKLCEVLAQWKNLFSKWKTEDVSGSSEMAIIEELFELATVHVAVNLKSDSYDLLKEYKTKTSE</sequence>
<evidence type="ECO:0000256" key="1">
    <source>
        <dbReference type="SAM" id="MobiDB-lite"/>
    </source>
</evidence>
<dbReference type="RefSeq" id="XP_002675262.1">
    <property type="nucleotide sequence ID" value="XM_002675216.1"/>
</dbReference>
<dbReference type="PROSITE" id="PS50097">
    <property type="entry name" value="BTB"/>
    <property type="match status" value="1"/>
</dbReference>